<feature type="transmembrane region" description="Helical" evidence="1">
    <location>
        <begin position="27"/>
        <end position="44"/>
    </location>
</feature>
<keyword evidence="1" id="KW-0812">Transmembrane</keyword>
<accession>A0A6J4SLW9</accession>
<evidence type="ECO:0000256" key="1">
    <source>
        <dbReference type="SAM" id="Phobius"/>
    </source>
</evidence>
<proteinExistence type="predicted"/>
<evidence type="ECO:0000313" key="2">
    <source>
        <dbReference type="EMBL" id="CAA9502757.1"/>
    </source>
</evidence>
<dbReference type="AlphaFoldDB" id="A0A6J4SLW9"/>
<sequence length="55" mass="5994">MVVLWAILVGSVIWIASWSLGIKAFDAFLVLMAVVVAAVAFRAVKPFLDQHLGRP</sequence>
<name>A0A6J4SLW9_9ACTN</name>
<keyword evidence="1" id="KW-0472">Membrane</keyword>
<protein>
    <submittedName>
        <fullName evidence="2">Uncharacterized protein</fullName>
    </submittedName>
</protein>
<organism evidence="2">
    <name type="scientific">uncultured Solirubrobacterales bacterium</name>
    <dbReference type="NCBI Taxonomy" id="768556"/>
    <lineage>
        <taxon>Bacteria</taxon>
        <taxon>Bacillati</taxon>
        <taxon>Actinomycetota</taxon>
        <taxon>Thermoleophilia</taxon>
        <taxon>Solirubrobacterales</taxon>
        <taxon>environmental samples</taxon>
    </lineage>
</organism>
<reference evidence="2" key="1">
    <citation type="submission" date="2020-02" db="EMBL/GenBank/DDBJ databases">
        <authorList>
            <person name="Meier V. D."/>
        </authorList>
    </citation>
    <scope>NUCLEOTIDE SEQUENCE</scope>
    <source>
        <strain evidence="2">AVDCRST_MAG17</strain>
    </source>
</reference>
<dbReference type="EMBL" id="CADCVV010000108">
    <property type="protein sequence ID" value="CAA9502757.1"/>
    <property type="molecule type" value="Genomic_DNA"/>
</dbReference>
<keyword evidence="1" id="KW-1133">Transmembrane helix</keyword>
<gene>
    <name evidence="2" type="ORF">AVDCRST_MAG17-1485</name>
</gene>